<dbReference type="Proteomes" id="UP000629619">
    <property type="component" value="Unassembled WGS sequence"/>
</dbReference>
<evidence type="ECO:0000313" key="3">
    <source>
        <dbReference type="Proteomes" id="UP000629619"/>
    </source>
</evidence>
<sequence length="266" mass="28464">MTRVAEARHTCWAYDDHRPFDAYARDFLGAGLAAGERVWYVPGDWTGTTAAWLRGAGPAGAARVISQADAYRGVAVVDPAGQVAAYAAATEDALAAGFTGFRVVAEATALVRSDAQRHAFATYEYVIGRYMRTAPMRAVCGYDRSELGDRAVAELACLHEASHEAGVTFQLHSGARAGESVLTGELDLAMREVFASALVHTDLATAGGEVVVDARELRFIDHQSLIALQRHLEARRLTAVVRTRLGATARLAGLLELPRVRVAVTG</sequence>
<comment type="caution">
    <text evidence="2">The sequence shown here is derived from an EMBL/GenBank/DDBJ whole genome shotgun (WGS) entry which is preliminary data.</text>
</comment>
<protein>
    <recommendedName>
        <fullName evidence="1">MEDS domain-containing protein</fullName>
    </recommendedName>
</protein>
<organism evidence="2 3">
    <name type="scientific">Actinoplanes siamensis</name>
    <dbReference type="NCBI Taxonomy" id="1223317"/>
    <lineage>
        <taxon>Bacteria</taxon>
        <taxon>Bacillati</taxon>
        <taxon>Actinomycetota</taxon>
        <taxon>Actinomycetes</taxon>
        <taxon>Micromonosporales</taxon>
        <taxon>Micromonosporaceae</taxon>
        <taxon>Actinoplanes</taxon>
    </lineage>
</organism>
<gene>
    <name evidence="2" type="ORF">Asi03nite_27240</name>
</gene>
<reference evidence="2" key="1">
    <citation type="submission" date="2021-01" db="EMBL/GenBank/DDBJ databases">
        <title>Whole genome shotgun sequence of Actinoplanes siamensis NBRC 109076.</title>
        <authorList>
            <person name="Komaki H."/>
            <person name="Tamura T."/>
        </authorList>
    </citation>
    <scope>NUCLEOTIDE SEQUENCE</scope>
    <source>
        <strain evidence="2">NBRC 109076</strain>
    </source>
</reference>
<dbReference type="AlphaFoldDB" id="A0A919N6C4"/>
<dbReference type="EMBL" id="BOMW01000024">
    <property type="protein sequence ID" value="GIF05186.1"/>
    <property type="molecule type" value="Genomic_DNA"/>
</dbReference>
<dbReference type="RefSeq" id="WP_203679729.1">
    <property type="nucleotide sequence ID" value="NZ_BOMW01000024.1"/>
</dbReference>
<evidence type="ECO:0000313" key="2">
    <source>
        <dbReference type="EMBL" id="GIF05186.1"/>
    </source>
</evidence>
<feature type="domain" description="MEDS" evidence="1">
    <location>
        <begin position="8"/>
        <end position="159"/>
    </location>
</feature>
<dbReference type="InterPro" id="IPR025847">
    <property type="entry name" value="MEDS_domain"/>
</dbReference>
<evidence type="ECO:0000259" key="1">
    <source>
        <dbReference type="Pfam" id="PF14417"/>
    </source>
</evidence>
<dbReference type="Pfam" id="PF14417">
    <property type="entry name" value="MEDS"/>
    <property type="match status" value="1"/>
</dbReference>
<proteinExistence type="predicted"/>
<keyword evidence="3" id="KW-1185">Reference proteome</keyword>
<name>A0A919N6C4_9ACTN</name>
<accession>A0A919N6C4</accession>